<evidence type="ECO:0000256" key="6">
    <source>
        <dbReference type="ARBA" id="ARBA00022737"/>
    </source>
</evidence>
<evidence type="ECO:0000313" key="9">
    <source>
        <dbReference type="EMBL" id="CAB9524544.1"/>
    </source>
</evidence>
<dbReference type="EMBL" id="CAICTM010001548">
    <property type="protein sequence ID" value="CAB9524544.1"/>
    <property type="molecule type" value="Genomic_DNA"/>
</dbReference>
<reference evidence="9" key="1">
    <citation type="submission" date="2020-06" db="EMBL/GenBank/DDBJ databases">
        <authorList>
            <consortium name="Plant Systems Biology data submission"/>
        </authorList>
    </citation>
    <scope>NUCLEOTIDE SEQUENCE</scope>
    <source>
        <strain evidence="9">D6</strain>
    </source>
</reference>
<keyword evidence="5" id="KW-0732">Signal</keyword>
<evidence type="ECO:0000256" key="2">
    <source>
        <dbReference type="ARBA" id="ARBA00004236"/>
    </source>
</evidence>
<keyword evidence="10" id="KW-1185">Reference proteome</keyword>
<evidence type="ECO:0000256" key="3">
    <source>
        <dbReference type="ARBA" id="ARBA00022475"/>
    </source>
</evidence>
<dbReference type="InterPro" id="IPR032675">
    <property type="entry name" value="LRR_dom_sf"/>
</dbReference>
<feature type="region of interest" description="Disordered" evidence="7">
    <location>
        <begin position="1"/>
        <end position="20"/>
    </location>
</feature>
<organism evidence="9 10">
    <name type="scientific">Seminavis robusta</name>
    <dbReference type="NCBI Taxonomy" id="568900"/>
    <lineage>
        <taxon>Eukaryota</taxon>
        <taxon>Sar</taxon>
        <taxon>Stramenopiles</taxon>
        <taxon>Ochrophyta</taxon>
        <taxon>Bacillariophyta</taxon>
        <taxon>Bacillariophyceae</taxon>
        <taxon>Bacillariophycidae</taxon>
        <taxon>Naviculales</taxon>
        <taxon>Naviculaceae</taxon>
        <taxon>Seminavis</taxon>
    </lineage>
</organism>
<dbReference type="GO" id="GO:0005886">
    <property type="term" value="C:plasma membrane"/>
    <property type="evidence" value="ECO:0007669"/>
    <property type="project" value="UniProtKB-SubCell"/>
</dbReference>
<keyword evidence="6" id="KW-0677">Repeat</keyword>
<keyword evidence="4" id="KW-0433">Leucine-rich repeat</keyword>
<feature type="region of interest" description="Disordered" evidence="7">
    <location>
        <begin position="35"/>
        <end position="80"/>
    </location>
</feature>
<evidence type="ECO:0000256" key="1">
    <source>
        <dbReference type="ARBA" id="ARBA00004167"/>
    </source>
</evidence>
<dbReference type="Proteomes" id="UP001153069">
    <property type="component" value="Unassembled WGS sequence"/>
</dbReference>
<keyword evidence="8" id="KW-0812">Transmembrane</keyword>
<dbReference type="PANTHER" id="PTHR48053">
    <property type="entry name" value="LEUCINE RICH REPEAT FAMILY PROTEIN, EXPRESSED"/>
    <property type="match status" value="1"/>
</dbReference>
<dbReference type="GO" id="GO:0016301">
    <property type="term" value="F:kinase activity"/>
    <property type="evidence" value="ECO:0007669"/>
    <property type="project" value="UniProtKB-KW"/>
</dbReference>
<comment type="caution">
    <text evidence="9">The sequence shown here is derived from an EMBL/GenBank/DDBJ whole genome shotgun (WGS) entry which is preliminary data.</text>
</comment>
<dbReference type="FunFam" id="3.80.10.10:FF:000041">
    <property type="entry name" value="LRR receptor-like serine/threonine-protein kinase ERECTA"/>
    <property type="match status" value="1"/>
</dbReference>
<keyword evidence="8" id="KW-1133">Transmembrane helix</keyword>
<feature type="transmembrane region" description="Helical" evidence="8">
    <location>
        <begin position="278"/>
        <end position="304"/>
    </location>
</feature>
<keyword evidence="9" id="KW-0675">Receptor</keyword>
<dbReference type="InterPro" id="IPR051716">
    <property type="entry name" value="Plant_RL_S/T_kinase"/>
</dbReference>
<dbReference type="PANTHER" id="PTHR48053:SF71">
    <property type="entry name" value="LEUCINE RICH REPEAT FAMILY PROTEIN, EXPRESSED"/>
    <property type="match status" value="1"/>
</dbReference>
<evidence type="ECO:0000256" key="5">
    <source>
        <dbReference type="ARBA" id="ARBA00022729"/>
    </source>
</evidence>
<accession>A0A9N8ER52</accession>
<proteinExistence type="predicted"/>
<dbReference type="FunFam" id="3.80.10.10:FF:000383">
    <property type="entry name" value="Leucine-rich repeat receptor protein kinase EMS1"/>
    <property type="match status" value="1"/>
</dbReference>
<dbReference type="Pfam" id="PF00560">
    <property type="entry name" value="LRR_1"/>
    <property type="match status" value="1"/>
</dbReference>
<evidence type="ECO:0000256" key="4">
    <source>
        <dbReference type="ARBA" id="ARBA00022614"/>
    </source>
</evidence>
<evidence type="ECO:0000313" key="10">
    <source>
        <dbReference type="Proteomes" id="UP001153069"/>
    </source>
</evidence>
<keyword evidence="8" id="KW-0472">Membrane</keyword>
<dbReference type="InterPro" id="IPR001611">
    <property type="entry name" value="Leu-rich_rpt"/>
</dbReference>
<sequence length="796" mass="87326">MRRSAKNETTKESENKDEVDLLKIVEMRIRGYASDFEIKEQMVHRPGNSRQARRVPPPRPPRHSQAASIPPPPSIHSADSKDSFDILSLVAARAAQPSLPDADNLGDQGQNTLELAGIKDTRAVVGKNSSTTPLLLQSDFTFRPTYTASNGSTTIQRGALAIGVTENIASTEPLPTLTPPSFSRARRDLAVSAAQPGAYAVDGITLLFDRPMRRPSTGGTPDMEELGLELVSTSQNEIDGNGGLIHADPIDEPQNGEIPMAVAEPISTRAKRLWKKRLCLEFSLEAIVAIAIVSIVLMAFLLALKSSNQAQAAKQQNGAIPIQENPGTIASITQAPVSLWERLNLPEYTLMAMENSRSPQTKAYQWLSKHIDKSNNTQHFPVWRLKQRFALATFYYSTRGGYWVKNQGWLDWDSDECSWEQIHPKQAANCDDNGRLLSLKFWYANNLDGTIPPEISLLRESLEELSISWSLQLKGNIPSEVGMMTRLEFLHFSTTKLSGTLPTEVGQLQSLELLMISGSELVGTLPTELGNLSSLFGLGSERANFSGSIPTEILRLSNLKILLLSECPLLDIKSFLTEVVGNLHNLEALRLGYWKPGGFTSIPSEIGKLTNLGSLQLMDFHLNGTIPSEMGLLTKLRFLNLARNSITGTLPEELTMMSQLRQLLIRANQLVGRPLEQDLLPQLTQLQQLHINDNLFSGSIATEIGLLSSLENLELQNTNLSGTLPTELLLLDNLTSLVVMNTSLSGSIPAGFCGVILPPREMKRFGGNDYSDPTTNLSVCYGTSLCGCTCENHPKA</sequence>
<evidence type="ECO:0000256" key="8">
    <source>
        <dbReference type="SAM" id="Phobius"/>
    </source>
</evidence>
<evidence type="ECO:0000256" key="7">
    <source>
        <dbReference type="SAM" id="MobiDB-lite"/>
    </source>
</evidence>
<dbReference type="SUPFAM" id="SSF52058">
    <property type="entry name" value="L domain-like"/>
    <property type="match status" value="1"/>
</dbReference>
<name>A0A9N8ER52_9STRA</name>
<gene>
    <name evidence="9" type="ORF">SEMRO_1550_G281720.1</name>
</gene>
<protein>
    <submittedName>
        <fullName evidence="9">LRR receptor-like serine threonine-protein kinase</fullName>
    </submittedName>
</protein>
<dbReference type="Gene3D" id="3.80.10.10">
    <property type="entry name" value="Ribonuclease Inhibitor"/>
    <property type="match status" value="4"/>
</dbReference>
<dbReference type="AlphaFoldDB" id="A0A9N8ER52"/>
<keyword evidence="9" id="KW-0808">Transferase</keyword>
<keyword evidence="3" id="KW-1003">Cell membrane</keyword>
<comment type="subcellular location">
    <subcellularLocation>
        <location evidence="2">Cell membrane</location>
    </subcellularLocation>
    <subcellularLocation>
        <location evidence="1">Membrane</location>
        <topology evidence="1">Single-pass membrane protein</topology>
    </subcellularLocation>
</comment>
<dbReference type="OrthoDB" id="676979at2759"/>
<keyword evidence="9" id="KW-0418">Kinase</keyword>